<dbReference type="AlphaFoldDB" id="A0A7J5A7H3"/>
<dbReference type="RefSeq" id="WP_150901273.1">
    <property type="nucleotide sequence ID" value="NZ_WAAU01000034.1"/>
</dbReference>
<comment type="caution">
    <text evidence="1">The sequence shown here is derived from an EMBL/GenBank/DDBJ whole genome shotgun (WGS) entry which is preliminary data.</text>
</comment>
<gene>
    <name evidence="1" type="ORF">F7018_16860</name>
</gene>
<evidence type="ECO:0000313" key="2">
    <source>
        <dbReference type="Proteomes" id="UP000467305"/>
    </source>
</evidence>
<proteinExistence type="predicted"/>
<dbReference type="Proteomes" id="UP000467305">
    <property type="component" value="Unassembled WGS sequence"/>
</dbReference>
<dbReference type="EMBL" id="WAAU01000034">
    <property type="protein sequence ID" value="KAB1153500.1"/>
    <property type="molecule type" value="Genomic_DNA"/>
</dbReference>
<organism evidence="1 2">
    <name type="scientific">Tenacibaculum aiptasiae</name>
    <dbReference type="NCBI Taxonomy" id="426481"/>
    <lineage>
        <taxon>Bacteria</taxon>
        <taxon>Pseudomonadati</taxon>
        <taxon>Bacteroidota</taxon>
        <taxon>Flavobacteriia</taxon>
        <taxon>Flavobacteriales</taxon>
        <taxon>Flavobacteriaceae</taxon>
        <taxon>Tenacibaculum</taxon>
    </lineage>
</organism>
<accession>A0A7J5A7H3</accession>
<protein>
    <recommendedName>
        <fullName evidence="3">TonB C-terminal domain-containing protein</fullName>
    </recommendedName>
</protein>
<keyword evidence="2" id="KW-1185">Reference proteome</keyword>
<evidence type="ECO:0008006" key="3">
    <source>
        <dbReference type="Google" id="ProtNLM"/>
    </source>
</evidence>
<dbReference type="SUPFAM" id="SSF74653">
    <property type="entry name" value="TolA/TonB C-terminal domain"/>
    <property type="match status" value="1"/>
</dbReference>
<reference evidence="1 2" key="1">
    <citation type="submission" date="2019-09" db="EMBL/GenBank/DDBJ databases">
        <authorList>
            <person name="Cao W.R."/>
        </authorList>
    </citation>
    <scope>NUCLEOTIDE SEQUENCE [LARGE SCALE GENOMIC DNA]</scope>
    <source>
        <strain evidence="2">a4</strain>
    </source>
</reference>
<evidence type="ECO:0000313" key="1">
    <source>
        <dbReference type="EMBL" id="KAB1153500.1"/>
    </source>
</evidence>
<dbReference type="Gene3D" id="3.30.1150.10">
    <property type="match status" value="1"/>
</dbReference>
<name>A0A7J5A7H3_9FLAO</name>
<sequence>MKKVILIPLFYLFNVLYIYSQVNVCETQKENTIDPNTISVKKCEIEEKEDYSKKITRTRIIRKRPLRRIANKEQSSQLKVEGNNIDLEIQNNKTVLNLPNATKEVLFNLVEEIPMFNSCKNSTREDNVKCFKEKINTHFSKKFSTYEFLDESIKDKVFIQFSIDIYGKVIKPKIKSKKHNKLLNKELIRILNKLPNFTPGKMQGFPVIVTYSFPLNLTLN</sequence>
<dbReference type="OrthoDB" id="1039448at2"/>